<name>A0A6I6EQN6_9CLOT</name>
<evidence type="ECO:0000313" key="3">
    <source>
        <dbReference type="Proteomes" id="UP000422764"/>
    </source>
</evidence>
<evidence type="ECO:0000313" key="2">
    <source>
        <dbReference type="EMBL" id="QGU94410.1"/>
    </source>
</evidence>
<dbReference type="InterPro" id="IPR025436">
    <property type="entry name" value="DUF4179"/>
</dbReference>
<protein>
    <submittedName>
        <fullName evidence="2">DUF4179 domain-containing protein</fullName>
    </submittedName>
</protein>
<evidence type="ECO:0000259" key="1">
    <source>
        <dbReference type="Pfam" id="PF13786"/>
    </source>
</evidence>
<keyword evidence="3" id="KW-1185">Reference proteome</keyword>
<reference evidence="2 3" key="1">
    <citation type="submission" date="2019-12" db="EMBL/GenBank/DDBJ databases">
        <title>Genome sequenceing of Clostridium bovifaecis.</title>
        <authorList>
            <person name="Yao Y."/>
        </authorList>
    </citation>
    <scope>NUCLEOTIDE SEQUENCE [LARGE SCALE GENOMIC DNA]</scope>
    <source>
        <strain evidence="2 3">BXX</strain>
    </source>
</reference>
<proteinExistence type="predicted"/>
<sequence length="435" mass="49220">MSKVEDMFNSKKIEIEELKIPDKLEERLRGALQNANPKRKEKSRLTVKIASLVIAVLLIGYNSDTLAFYGKKLIGFDEVMTDTLKGLNELGKGQVIDKIYNFKNGVKVTLDGVMMDDNQLLMFYTIESEKGNIDELDIAPMGYIQGILGKHYMKGGQGIRNGEGTEIKWQMEFEKPHFFEKSFKWNVTLKNGNEVENGEIAFQLDRSKAMGHTLKKKMNKSIKIDQGEVSFESIVASPTTTYIKGKIQNIFELAKDELSGEGFRPTDLDIRLIANGKEVQLQSGGISTNLDGITFDKKFDALPKDLKTLQIKVASLQTNNKVDEKIDLSKGEKGKSVEILGQKIDINDVYEKEGKTHVTITTKEDVLLSKVYMMMEDKKVELKSTVPVNHDKKQDGTITYTRTLCFEDTGDKLTLAIRNIRYNKTYNKEINVEVQ</sequence>
<feature type="domain" description="DUF4179" evidence="1">
    <location>
        <begin position="38"/>
        <end position="128"/>
    </location>
</feature>
<dbReference type="Pfam" id="PF13786">
    <property type="entry name" value="DUF4179"/>
    <property type="match status" value="1"/>
</dbReference>
<dbReference type="Gene3D" id="2.60.40.1630">
    <property type="entry name" value="bacillus anthracis domain"/>
    <property type="match status" value="1"/>
</dbReference>
<gene>
    <name evidence="2" type="ORF">GOM49_04200</name>
</gene>
<dbReference type="Proteomes" id="UP000422764">
    <property type="component" value="Chromosome"/>
</dbReference>
<accession>A0A6I6EQN6</accession>
<dbReference type="AlphaFoldDB" id="A0A6I6EQN6"/>
<dbReference type="EMBL" id="CP046522">
    <property type="protein sequence ID" value="QGU94410.1"/>
    <property type="molecule type" value="Genomic_DNA"/>
</dbReference>
<organism evidence="2 3">
    <name type="scientific">Clostridium bovifaecis</name>
    <dbReference type="NCBI Taxonomy" id="2184719"/>
    <lineage>
        <taxon>Bacteria</taxon>
        <taxon>Bacillati</taxon>
        <taxon>Bacillota</taxon>
        <taxon>Clostridia</taxon>
        <taxon>Eubacteriales</taxon>
        <taxon>Clostridiaceae</taxon>
        <taxon>Clostridium</taxon>
    </lineage>
</organism>